<reference evidence="1" key="1">
    <citation type="journal article" date="2023" name="Nat. Commun.">
        <title>Diploid and tetraploid genomes of Acorus and the evolution of monocots.</title>
        <authorList>
            <person name="Ma L."/>
            <person name="Liu K.W."/>
            <person name="Li Z."/>
            <person name="Hsiao Y.Y."/>
            <person name="Qi Y."/>
            <person name="Fu T."/>
            <person name="Tang G.D."/>
            <person name="Zhang D."/>
            <person name="Sun W.H."/>
            <person name="Liu D.K."/>
            <person name="Li Y."/>
            <person name="Chen G.Z."/>
            <person name="Liu X.D."/>
            <person name="Liao X.Y."/>
            <person name="Jiang Y.T."/>
            <person name="Yu X."/>
            <person name="Hao Y."/>
            <person name="Huang J."/>
            <person name="Zhao X.W."/>
            <person name="Ke S."/>
            <person name="Chen Y.Y."/>
            <person name="Wu W.L."/>
            <person name="Hsu J.L."/>
            <person name="Lin Y.F."/>
            <person name="Huang M.D."/>
            <person name="Li C.Y."/>
            <person name="Huang L."/>
            <person name="Wang Z.W."/>
            <person name="Zhao X."/>
            <person name="Zhong W.Y."/>
            <person name="Peng D.H."/>
            <person name="Ahmad S."/>
            <person name="Lan S."/>
            <person name="Zhang J.S."/>
            <person name="Tsai W.C."/>
            <person name="Van de Peer Y."/>
            <person name="Liu Z.J."/>
        </authorList>
    </citation>
    <scope>NUCLEOTIDE SEQUENCE</scope>
    <source>
        <strain evidence="1">CP</strain>
    </source>
</reference>
<evidence type="ECO:0000313" key="2">
    <source>
        <dbReference type="Proteomes" id="UP001180020"/>
    </source>
</evidence>
<comment type="caution">
    <text evidence="1">The sequence shown here is derived from an EMBL/GenBank/DDBJ whole genome shotgun (WGS) entry which is preliminary data.</text>
</comment>
<keyword evidence="2" id="KW-1185">Reference proteome</keyword>
<sequence>MDRMDKRGRQIPTTLKGDLERPFSEEEILRVVQGLEGDKAPGPDGFGMQFYQRFLSIIGADILEMINDFYAGGYQLGR</sequence>
<accession>A0AAV9E732</accession>
<proteinExistence type="predicted"/>
<gene>
    <name evidence="1" type="ORF">QJS10_CPA09g00898</name>
</gene>
<evidence type="ECO:0000313" key="1">
    <source>
        <dbReference type="EMBL" id="KAK1308790.1"/>
    </source>
</evidence>
<dbReference type="Proteomes" id="UP001180020">
    <property type="component" value="Unassembled WGS sequence"/>
</dbReference>
<evidence type="ECO:0008006" key="3">
    <source>
        <dbReference type="Google" id="ProtNLM"/>
    </source>
</evidence>
<protein>
    <recommendedName>
        <fullName evidence="3">Reverse transcriptase</fullName>
    </recommendedName>
</protein>
<reference evidence="1" key="2">
    <citation type="submission" date="2023-06" db="EMBL/GenBank/DDBJ databases">
        <authorList>
            <person name="Ma L."/>
            <person name="Liu K.-W."/>
            <person name="Li Z."/>
            <person name="Hsiao Y.-Y."/>
            <person name="Qi Y."/>
            <person name="Fu T."/>
            <person name="Tang G."/>
            <person name="Zhang D."/>
            <person name="Sun W.-H."/>
            <person name="Liu D.-K."/>
            <person name="Li Y."/>
            <person name="Chen G.-Z."/>
            <person name="Liu X.-D."/>
            <person name="Liao X.-Y."/>
            <person name="Jiang Y.-T."/>
            <person name="Yu X."/>
            <person name="Hao Y."/>
            <person name="Huang J."/>
            <person name="Zhao X.-W."/>
            <person name="Ke S."/>
            <person name="Chen Y.-Y."/>
            <person name="Wu W.-L."/>
            <person name="Hsu J.-L."/>
            <person name="Lin Y.-F."/>
            <person name="Huang M.-D."/>
            <person name="Li C.-Y."/>
            <person name="Huang L."/>
            <person name="Wang Z.-W."/>
            <person name="Zhao X."/>
            <person name="Zhong W.-Y."/>
            <person name="Peng D.-H."/>
            <person name="Ahmad S."/>
            <person name="Lan S."/>
            <person name="Zhang J.-S."/>
            <person name="Tsai W.-C."/>
            <person name="Van De Peer Y."/>
            <person name="Liu Z.-J."/>
        </authorList>
    </citation>
    <scope>NUCLEOTIDE SEQUENCE</scope>
    <source>
        <strain evidence="1">CP</strain>
        <tissue evidence="1">Leaves</tissue>
    </source>
</reference>
<name>A0AAV9E732_ACOCL</name>
<dbReference type="AlphaFoldDB" id="A0AAV9E732"/>
<organism evidence="1 2">
    <name type="scientific">Acorus calamus</name>
    <name type="common">Sweet flag</name>
    <dbReference type="NCBI Taxonomy" id="4465"/>
    <lineage>
        <taxon>Eukaryota</taxon>
        <taxon>Viridiplantae</taxon>
        <taxon>Streptophyta</taxon>
        <taxon>Embryophyta</taxon>
        <taxon>Tracheophyta</taxon>
        <taxon>Spermatophyta</taxon>
        <taxon>Magnoliopsida</taxon>
        <taxon>Liliopsida</taxon>
        <taxon>Acoraceae</taxon>
        <taxon>Acorus</taxon>
    </lineage>
</organism>
<dbReference type="EMBL" id="JAUJYO010000009">
    <property type="protein sequence ID" value="KAK1308790.1"/>
    <property type="molecule type" value="Genomic_DNA"/>
</dbReference>